<name>A0A9P6GFM0_9PLEO</name>
<gene>
    <name evidence="3" type="ORF">PMIN01_07785</name>
</gene>
<evidence type="ECO:0000256" key="2">
    <source>
        <dbReference type="SAM" id="MobiDB-lite"/>
    </source>
</evidence>
<dbReference type="InterPro" id="IPR052391">
    <property type="entry name" value="E3_Ligase-Neurotoxin"/>
</dbReference>
<feature type="compositionally biased region" description="Basic and acidic residues" evidence="2">
    <location>
        <begin position="224"/>
        <end position="255"/>
    </location>
</feature>
<feature type="region of interest" description="Disordered" evidence="2">
    <location>
        <begin position="207"/>
        <end position="361"/>
    </location>
</feature>
<dbReference type="EMBL" id="WJXW01000007">
    <property type="protein sequence ID" value="KAF9734882.1"/>
    <property type="molecule type" value="Genomic_DNA"/>
</dbReference>
<feature type="repeat" description="ANK" evidence="1">
    <location>
        <begin position="612"/>
        <end position="644"/>
    </location>
</feature>
<feature type="compositionally biased region" description="Basic and acidic residues" evidence="2">
    <location>
        <begin position="299"/>
        <end position="333"/>
    </location>
</feature>
<dbReference type="PANTHER" id="PTHR24133:SF40">
    <property type="entry name" value="ANKYRIN REPEAT DOMAIN 44"/>
    <property type="match status" value="1"/>
</dbReference>
<reference evidence="3" key="1">
    <citation type="journal article" date="2020" name="Mol. Plant Microbe Interact.">
        <title>Genome Sequence of the Biocontrol Agent Coniothyrium minitans strain Conio (IMI 134523).</title>
        <authorList>
            <person name="Patel D."/>
            <person name="Shittu T.A."/>
            <person name="Baroncelli R."/>
            <person name="Muthumeenakshi S."/>
            <person name="Osborne T.H."/>
            <person name="Janganan T.K."/>
            <person name="Sreenivasaprasad S."/>
        </authorList>
    </citation>
    <scope>NUCLEOTIDE SEQUENCE</scope>
    <source>
        <strain evidence="3">Conio</strain>
    </source>
</reference>
<dbReference type="SMART" id="SM00248">
    <property type="entry name" value="ANK"/>
    <property type="match status" value="13"/>
</dbReference>
<dbReference type="Pfam" id="PF00023">
    <property type="entry name" value="Ank"/>
    <property type="match status" value="1"/>
</dbReference>
<feature type="region of interest" description="Disordered" evidence="2">
    <location>
        <begin position="174"/>
        <end position="195"/>
    </location>
</feature>
<dbReference type="OrthoDB" id="426293at2759"/>
<dbReference type="SUPFAM" id="SSF48403">
    <property type="entry name" value="Ankyrin repeat"/>
    <property type="match status" value="2"/>
</dbReference>
<keyword evidence="1" id="KW-0040">ANK repeat</keyword>
<feature type="compositionally biased region" description="Polar residues" evidence="2">
    <location>
        <begin position="334"/>
        <end position="355"/>
    </location>
</feature>
<feature type="compositionally biased region" description="Basic and acidic residues" evidence="2">
    <location>
        <begin position="968"/>
        <end position="981"/>
    </location>
</feature>
<comment type="caution">
    <text evidence="3">The sequence shown here is derived from an EMBL/GenBank/DDBJ whole genome shotgun (WGS) entry which is preliminary data.</text>
</comment>
<feature type="region of interest" description="Disordered" evidence="2">
    <location>
        <begin position="954"/>
        <end position="981"/>
    </location>
</feature>
<feature type="repeat" description="ANK" evidence="1">
    <location>
        <begin position="705"/>
        <end position="737"/>
    </location>
</feature>
<dbReference type="Proteomes" id="UP000756921">
    <property type="component" value="Unassembled WGS sequence"/>
</dbReference>
<proteinExistence type="predicted"/>
<evidence type="ECO:0000313" key="4">
    <source>
        <dbReference type="Proteomes" id="UP000756921"/>
    </source>
</evidence>
<dbReference type="PROSITE" id="PS50088">
    <property type="entry name" value="ANK_REPEAT"/>
    <property type="match status" value="5"/>
</dbReference>
<dbReference type="InterPro" id="IPR036770">
    <property type="entry name" value="Ankyrin_rpt-contain_sf"/>
</dbReference>
<accession>A0A9P6GFM0</accession>
<dbReference type="Gene3D" id="1.25.40.20">
    <property type="entry name" value="Ankyrin repeat-containing domain"/>
    <property type="match status" value="4"/>
</dbReference>
<protein>
    <submittedName>
        <fullName evidence="3">Ankyrin repeat domain containing protein</fullName>
    </submittedName>
</protein>
<dbReference type="AlphaFoldDB" id="A0A9P6GFM0"/>
<dbReference type="Pfam" id="PF13637">
    <property type="entry name" value="Ank_4"/>
    <property type="match status" value="1"/>
</dbReference>
<sequence>MAPTKTLELCNKVTTQGNSISIRMLEYLSSAKNPVHGFQPLANEFLELSRLIWSIEAGLTESSHKRNAIPAEVTQELDKQFRRINDEFMVVNQMMLKFLDNENKKGGFGRAFRMMFADTDVDKIRSTLMKSRDQLKMSSAMFRWSLGDAKADSQMGIGYTGLIAALERLNPGRSNILLPMQPPPSSSPPDVPSKQPLVQAFSIDHRSTDHGSVQRAPLGGIDRVPSHNELPRPHTPLRDRPSIHDFRRDDKREDSGIASGVTDIQNHWRAPSVRSSSSVRDTMYQHNGQYHGQPGFGEHSSDDSVRSRTYFDEDLQHHSIQERYSHEQARSRQSDGPMSSNGQWAPRQPNGSMQSAGKGALADAVYQKKHRILEQMLEGGARADPRLEANMLRTAVQNRDADSLALLLRYGAKADGPDKDDVTPLLTAVEISFYEGAKLLLKAGADPNLSAGSESESSFCRAACDNRIDLVQLMLGHGGDPGLIMENGNTTLVQCMNKTVSPRLVELLLKSGGDANAKNGEGTTALFQAIQTNRVDLMTVLLDNGANPNMPGPKHPLWPSTYKPKALQLMLSRGADCKKTPGIMELASSLKKLESIKILMQSGVSPNVRKDGIYTPLCSAIRDNSAEIVTYLLEHGADPNLNAAEYPAFKCITHNRVQFLPQLLAAGVDLHKPKGIIETAVAHNNKEALLWLLDQGVSLNDRSSEGNTPLTTAIRDERIEMVDLLLANGADPAIRGADWPLCMAVKHPAILKQLIAATPNPRAFRGIIEMAVVANQLESIKMLLAAGISVEDKNCGVFSPLTTAIRERHKHIVRYLLDEANADPNAPGEHLPLVKALRRLLPGDTEILQMLLTRGADINKMHRGWNAILQAVENGDVDILRMLIEKGGSVDLQAINEDGRPVIDLVSERGWEEGLALLFPNAQTKQKHSRSLSLSSWRWITDAVAKDYEGKVMGEDECRSKSSGTLPEAKEQRNPRHLEAL</sequence>
<feature type="compositionally biased region" description="Pro residues" evidence="2">
    <location>
        <begin position="180"/>
        <end position="191"/>
    </location>
</feature>
<dbReference type="Pfam" id="PF12796">
    <property type="entry name" value="Ank_2"/>
    <property type="match status" value="4"/>
</dbReference>
<dbReference type="InterPro" id="IPR002110">
    <property type="entry name" value="Ankyrin_rpt"/>
</dbReference>
<feature type="repeat" description="ANK" evidence="1">
    <location>
        <begin position="420"/>
        <end position="452"/>
    </location>
</feature>
<evidence type="ECO:0000256" key="1">
    <source>
        <dbReference type="PROSITE-ProRule" id="PRU00023"/>
    </source>
</evidence>
<keyword evidence="4" id="KW-1185">Reference proteome</keyword>
<dbReference type="PROSITE" id="PS50297">
    <property type="entry name" value="ANK_REP_REGION"/>
    <property type="match status" value="4"/>
</dbReference>
<evidence type="ECO:0000313" key="3">
    <source>
        <dbReference type="EMBL" id="KAF9734882.1"/>
    </source>
</evidence>
<organism evidence="3 4">
    <name type="scientific">Paraphaeosphaeria minitans</name>
    <dbReference type="NCBI Taxonomy" id="565426"/>
    <lineage>
        <taxon>Eukaryota</taxon>
        <taxon>Fungi</taxon>
        <taxon>Dikarya</taxon>
        <taxon>Ascomycota</taxon>
        <taxon>Pezizomycotina</taxon>
        <taxon>Dothideomycetes</taxon>
        <taxon>Pleosporomycetidae</taxon>
        <taxon>Pleosporales</taxon>
        <taxon>Massarineae</taxon>
        <taxon>Didymosphaeriaceae</taxon>
        <taxon>Paraphaeosphaeria</taxon>
    </lineage>
</organism>
<feature type="repeat" description="ANK" evidence="1">
    <location>
        <begin position="863"/>
        <end position="895"/>
    </location>
</feature>
<dbReference type="PANTHER" id="PTHR24133">
    <property type="entry name" value="ANKYRIN DOMAIN-CONTAINING"/>
    <property type="match status" value="1"/>
</dbReference>
<feature type="repeat" description="ANK" evidence="1">
    <location>
        <begin position="521"/>
        <end position="553"/>
    </location>
</feature>